<feature type="transmembrane region" description="Helical" evidence="2">
    <location>
        <begin position="126"/>
        <end position="146"/>
    </location>
</feature>
<accession>A0AAN6X2N8</accession>
<keyword evidence="2" id="KW-0812">Transmembrane</keyword>
<protein>
    <submittedName>
        <fullName evidence="3">Uncharacterized protein</fullName>
    </submittedName>
</protein>
<gene>
    <name evidence="3" type="ORF">QBC35DRAFT_528385</name>
</gene>
<evidence type="ECO:0000256" key="2">
    <source>
        <dbReference type="SAM" id="Phobius"/>
    </source>
</evidence>
<dbReference type="Proteomes" id="UP001302126">
    <property type="component" value="Unassembled WGS sequence"/>
</dbReference>
<reference evidence="3" key="2">
    <citation type="submission" date="2023-05" db="EMBL/GenBank/DDBJ databases">
        <authorList>
            <consortium name="Lawrence Berkeley National Laboratory"/>
            <person name="Steindorff A."/>
            <person name="Hensen N."/>
            <person name="Bonometti L."/>
            <person name="Westerberg I."/>
            <person name="Brannstrom I.O."/>
            <person name="Guillou S."/>
            <person name="Cros-Aarteil S."/>
            <person name="Calhoun S."/>
            <person name="Haridas S."/>
            <person name="Kuo A."/>
            <person name="Mondo S."/>
            <person name="Pangilinan J."/>
            <person name="Riley R."/>
            <person name="Labutti K."/>
            <person name="Andreopoulos B."/>
            <person name="Lipzen A."/>
            <person name="Chen C."/>
            <person name="Yanf M."/>
            <person name="Daum C."/>
            <person name="Ng V."/>
            <person name="Clum A."/>
            <person name="Ohm R."/>
            <person name="Martin F."/>
            <person name="Silar P."/>
            <person name="Natvig D."/>
            <person name="Lalanne C."/>
            <person name="Gautier V."/>
            <person name="Ament-Velasquez S.L."/>
            <person name="Kruys A."/>
            <person name="Hutchinson M.I."/>
            <person name="Powell A.J."/>
            <person name="Barry K."/>
            <person name="Miller A.N."/>
            <person name="Grigoriev I.V."/>
            <person name="Debuchy R."/>
            <person name="Gladieux P."/>
            <person name="Thoren M.H."/>
            <person name="Johannesson H."/>
        </authorList>
    </citation>
    <scope>NUCLEOTIDE SEQUENCE</scope>
    <source>
        <strain evidence="3">PSN309</strain>
    </source>
</reference>
<name>A0AAN6X2N8_9PEZI</name>
<organism evidence="3 4">
    <name type="scientific">Podospora australis</name>
    <dbReference type="NCBI Taxonomy" id="1536484"/>
    <lineage>
        <taxon>Eukaryota</taxon>
        <taxon>Fungi</taxon>
        <taxon>Dikarya</taxon>
        <taxon>Ascomycota</taxon>
        <taxon>Pezizomycotina</taxon>
        <taxon>Sordariomycetes</taxon>
        <taxon>Sordariomycetidae</taxon>
        <taxon>Sordariales</taxon>
        <taxon>Podosporaceae</taxon>
        <taxon>Podospora</taxon>
    </lineage>
</organism>
<evidence type="ECO:0000256" key="1">
    <source>
        <dbReference type="SAM" id="MobiDB-lite"/>
    </source>
</evidence>
<evidence type="ECO:0000313" key="4">
    <source>
        <dbReference type="Proteomes" id="UP001302126"/>
    </source>
</evidence>
<feature type="compositionally biased region" description="Basic residues" evidence="1">
    <location>
        <begin position="28"/>
        <end position="39"/>
    </location>
</feature>
<evidence type="ECO:0000313" key="3">
    <source>
        <dbReference type="EMBL" id="KAK4192238.1"/>
    </source>
</evidence>
<feature type="compositionally biased region" description="Basic and acidic residues" evidence="1">
    <location>
        <begin position="246"/>
        <end position="262"/>
    </location>
</feature>
<feature type="region of interest" description="Disordered" evidence="1">
    <location>
        <begin position="229"/>
        <end position="274"/>
    </location>
</feature>
<proteinExistence type="predicted"/>
<dbReference type="AlphaFoldDB" id="A0AAN6X2N8"/>
<keyword evidence="2" id="KW-0472">Membrane</keyword>
<dbReference type="EMBL" id="MU864355">
    <property type="protein sequence ID" value="KAK4192238.1"/>
    <property type="molecule type" value="Genomic_DNA"/>
</dbReference>
<sequence>MANSTIPPTSPPLTETLLSLPPRNPSNHPKRPRRHHTRRSLPPPAPEKSRDNILHIYFWVVPATVGLLIFGDIHRQRHSSSDRSYIITTTTVDWRCLGLVALSSLLHSVGPTYLVPLIHHGDDHVWIEYGLIAAWFLVVFVTVLGVHSLGGRLFEAYAARRASWSPWLFPENDESFGSYWVYYYAWFLTVLVLGLEWWWWWLMSIDSEPIMVSAHHLLSFSNSPWTGVESRALDEPGNEGLPNRSLPEKEKKDHQQQLRETTKQQQSLSAEAEATDQVEEWERYFVVWNWKSRLSTAAQEEQEEGWWDSCPTVTCRPKWIIPGRKLGILIAASILDGEQVGTNQEDEVHRSLSMLRVCATTVHQCSPSEANVHVGVAVMA</sequence>
<feature type="region of interest" description="Disordered" evidence="1">
    <location>
        <begin position="1"/>
        <end position="47"/>
    </location>
</feature>
<feature type="transmembrane region" description="Helical" evidence="2">
    <location>
        <begin position="181"/>
        <end position="201"/>
    </location>
</feature>
<feature type="transmembrane region" description="Helical" evidence="2">
    <location>
        <begin position="56"/>
        <end position="73"/>
    </location>
</feature>
<keyword evidence="4" id="KW-1185">Reference proteome</keyword>
<keyword evidence="2" id="KW-1133">Transmembrane helix</keyword>
<comment type="caution">
    <text evidence="3">The sequence shown here is derived from an EMBL/GenBank/DDBJ whole genome shotgun (WGS) entry which is preliminary data.</text>
</comment>
<reference evidence="3" key="1">
    <citation type="journal article" date="2023" name="Mol. Phylogenet. Evol.">
        <title>Genome-scale phylogeny and comparative genomics of the fungal order Sordariales.</title>
        <authorList>
            <person name="Hensen N."/>
            <person name="Bonometti L."/>
            <person name="Westerberg I."/>
            <person name="Brannstrom I.O."/>
            <person name="Guillou S."/>
            <person name="Cros-Aarteil S."/>
            <person name="Calhoun S."/>
            <person name="Haridas S."/>
            <person name="Kuo A."/>
            <person name="Mondo S."/>
            <person name="Pangilinan J."/>
            <person name="Riley R."/>
            <person name="LaButti K."/>
            <person name="Andreopoulos B."/>
            <person name="Lipzen A."/>
            <person name="Chen C."/>
            <person name="Yan M."/>
            <person name="Daum C."/>
            <person name="Ng V."/>
            <person name="Clum A."/>
            <person name="Steindorff A."/>
            <person name="Ohm R.A."/>
            <person name="Martin F."/>
            <person name="Silar P."/>
            <person name="Natvig D.O."/>
            <person name="Lalanne C."/>
            <person name="Gautier V."/>
            <person name="Ament-Velasquez S.L."/>
            <person name="Kruys A."/>
            <person name="Hutchinson M.I."/>
            <person name="Powell A.J."/>
            <person name="Barry K."/>
            <person name="Miller A.N."/>
            <person name="Grigoriev I.V."/>
            <person name="Debuchy R."/>
            <person name="Gladieux P."/>
            <person name="Hiltunen Thoren M."/>
            <person name="Johannesson H."/>
        </authorList>
    </citation>
    <scope>NUCLEOTIDE SEQUENCE</scope>
    <source>
        <strain evidence="3">PSN309</strain>
    </source>
</reference>
<feature type="compositionally biased region" description="Low complexity" evidence="1">
    <location>
        <begin position="1"/>
        <end position="21"/>
    </location>
</feature>